<keyword evidence="10" id="KW-1133">Transmembrane helix</keyword>
<evidence type="ECO:0000256" key="7">
    <source>
        <dbReference type="ARBA" id="ARBA00022840"/>
    </source>
</evidence>
<evidence type="ECO:0000256" key="2">
    <source>
        <dbReference type="ARBA" id="ARBA00012438"/>
    </source>
</evidence>
<dbReference type="SUPFAM" id="SSF55874">
    <property type="entry name" value="ATPase domain of HSP90 chaperone/DNA topoisomerase II/histidine kinase"/>
    <property type="match status" value="1"/>
</dbReference>
<keyword evidence="6 12" id="KW-0418">Kinase</keyword>
<keyword evidence="4" id="KW-0808">Transferase</keyword>
<feature type="transmembrane region" description="Helical" evidence="10">
    <location>
        <begin position="90"/>
        <end position="108"/>
    </location>
</feature>
<dbReference type="GO" id="GO:0016020">
    <property type="term" value="C:membrane"/>
    <property type="evidence" value="ECO:0007669"/>
    <property type="project" value="InterPro"/>
</dbReference>
<evidence type="ECO:0000256" key="10">
    <source>
        <dbReference type="SAM" id="Phobius"/>
    </source>
</evidence>
<evidence type="ECO:0000256" key="8">
    <source>
        <dbReference type="ARBA" id="ARBA00023012"/>
    </source>
</evidence>
<comment type="caution">
    <text evidence="12">The sequence shown here is derived from an EMBL/GenBank/DDBJ whole genome shotgun (WGS) entry which is preliminary data.</text>
</comment>
<name>A0A3D9SY40_9ACTN</name>
<dbReference type="GO" id="GO:0000155">
    <property type="term" value="F:phosphorelay sensor kinase activity"/>
    <property type="evidence" value="ECO:0007669"/>
    <property type="project" value="InterPro"/>
</dbReference>
<evidence type="ECO:0000313" key="13">
    <source>
        <dbReference type="Proteomes" id="UP000256661"/>
    </source>
</evidence>
<keyword evidence="5" id="KW-0547">Nucleotide-binding</keyword>
<proteinExistence type="predicted"/>
<keyword evidence="10" id="KW-0472">Membrane</keyword>
<feature type="domain" description="Signal transduction histidine kinase subgroup 3 dimerisation and phosphoacceptor" evidence="11">
    <location>
        <begin position="168"/>
        <end position="234"/>
    </location>
</feature>
<evidence type="ECO:0000256" key="5">
    <source>
        <dbReference type="ARBA" id="ARBA00022741"/>
    </source>
</evidence>
<dbReference type="InterPro" id="IPR011712">
    <property type="entry name" value="Sig_transdc_His_kin_sub3_dim/P"/>
</dbReference>
<dbReference type="PANTHER" id="PTHR24421">
    <property type="entry name" value="NITRATE/NITRITE SENSOR PROTEIN NARX-RELATED"/>
    <property type="match status" value="1"/>
</dbReference>
<keyword evidence="7" id="KW-0067">ATP-binding</keyword>
<evidence type="ECO:0000256" key="6">
    <source>
        <dbReference type="ARBA" id="ARBA00022777"/>
    </source>
</evidence>
<protein>
    <recommendedName>
        <fullName evidence="2">histidine kinase</fullName>
        <ecNumber evidence="2">2.7.13.3</ecNumber>
    </recommendedName>
</protein>
<sequence>MRASREQKWLSWDDLLLTLVVGVMSVQETEARGGPLVVPAVVLAVAASLALVGRHRWPLAVTVAAVVAAAALGAALPLVVVLFHLASANRVAVCATAAVVVVVGNLFVDPAYSLWAPRDPGPVLLLVLPLALGMWAGSRRRLVVAMTEQIARLSTERELRAEHARMAERARIAAEMHDVLGHRLSVLALHTGALQRRAATLPPQVADRIALLRSTSTRALDDLRELLGALRNPTREDAAVAPPGAGELPALLEEARTAGQVIDAVIDGDPDLAPASHHLAVHRLVREGLTNVRKHAHPAAARMAVRYDPSMTTVSIENDPPLAPAGAESGGGYGLIGLTERVRALHGTIEYGRDDTGGWRLTARLPHGGDTTIGNGTPAHDPHVDRR</sequence>
<dbReference type="EC" id="2.7.13.3" evidence="2"/>
<evidence type="ECO:0000259" key="11">
    <source>
        <dbReference type="Pfam" id="PF07730"/>
    </source>
</evidence>
<dbReference type="CDD" id="cd16917">
    <property type="entry name" value="HATPase_UhpB-NarQ-NarX-like"/>
    <property type="match status" value="1"/>
</dbReference>
<organism evidence="12 13">
    <name type="scientific">Thermomonospora umbrina</name>
    <dbReference type="NCBI Taxonomy" id="111806"/>
    <lineage>
        <taxon>Bacteria</taxon>
        <taxon>Bacillati</taxon>
        <taxon>Actinomycetota</taxon>
        <taxon>Actinomycetes</taxon>
        <taxon>Streptosporangiales</taxon>
        <taxon>Thermomonosporaceae</taxon>
        <taxon>Thermomonospora</taxon>
    </lineage>
</organism>
<reference evidence="12 13" key="1">
    <citation type="submission" date="2018-08" db="EMBL/GenBank/DDBJ databases">
        <title>Sequencing the genomes of 1000 actinobacteria strains.</title>
        <authorList>
            <person name="Klenk H.-P."/>
        </authorList>
    </citation>
    <scope>NUCLEOTIDE SEQUENCE [LARGE SCALE GENOMIC DNA]</scope>
    <source>
        <strain evidence="12 13">DSM 43927</strain>
    </source>
</reference>
<dbReference type="Pfam" id="PF07730">
    <property type="entry name" value="HisKA_3"/>
    <property type="match status" value="1"/>
</dbReference>
<keyword evidence="10" id="KW-0812">Transmembrane</keyword>
<dbReference type="Proteomes" id="UP000256661">
    <property type="component" value="Unassembled WGS sequence"/>
</dbReference>
<feature type="transmembrane region" description="Helical" evidence="10">
    <location>
        <begin position="34"/>
        <end position="53"/>
    </location>
</feature>
<evidence type="ECO:0000313" key="12">
    <source>
        <dbReference type="EMBL" id="REE96531.1"/>
    </source>
</evidence>
<evidence type="ECO:0000256" key="1">
    <source>
        <dbReference type="ARBA" id="ARBA00000085"/>
    </source>
</evidence>
<evidence type="ECO:0000256" key="3">
    <source>
        <dbReference type="ARBA" id="ARBA00022553"/>
    </source>
</evidence>
<evidence type="ECO:0000256" key="4">
    <source>
        <dbReference type="ARBA" id="ARBA00022679"/>
    </source>
</evidence>
<dbReference type="RefSeq" id="WP_116022162.1">
    <property type="nucleotide sequence ID" value="NZ_QTTT01000001.1"/>
</dbReference>
<dbReference type="AlphaFoldDB" id="A0A3D9SY40"/>
<dbReference type="PANTHER" id="PTHR24421:SF10">
    <property type="entry name" value="NITRATE_NITRITE SENSOR PROTEIN NARQ"/>
    <property type="match status" value="1"/>
</dbReference>
<dbReference type="GO" id="GO:0046983">
    <property type="term" value="F:protein dimerization activity"/>
    <property type="evidence" value="ECO:0007669"/>
    <property type="project" value="InterPro"/>
</dbReference>
<gene>
    <name evidence="12" type="ORF">DFJ69_1968</name>
</gene>
<feature type="transmembrane region" description="Helical" evidence="10">
    <location>
        <begin position="120"/>
        <end position="137"/>
    </location>
</feature>
<dbReference type="InterPro" id="IPR036890">
    <property type="entry name" value="HATPase_C_sf"/>
</dbReference>
<dbReference type="EMBL" id="QTTT01000001">
    <property type="protein sequence ID" value="REE96531.1"/>
    <property type="molecule type" value="Genomic_DNA"/>
</dbReference>
<dbReference type="GO" id="GO:0005524">
    <property type="term" value="F:ATP binding"/>
    <property type="evidence" value="ECO:0007669"/>
    <property type="project" value="UniProtKB-KW"/>
</dbReference>
<dbReference type="OrthoDB" id="3288457at2"/>
<keyword evidence="8" id="KW-0902">Two-component regulatory system</keyword>
<evidence type="ECO:0000256" key="9">
    <source>
        <dbReference type="SAM" id="MobiDB-lite"/>
    </source>
</evidence>
<feature type="region of interest" description="Disordered" evidence="9">
    <location>
        <begin position="365"/>
        <end position="387"/>
    </location>
</feature>
<dbReference type="Gene3D" id="1.20.5.1930">
    <property type="match status" value="1"/>
</dbReference>
<feature type="transmembrane region" description="Helical" evidence="10">
    <location>
        <begin position="59"/>
        <end position="83"/>
    </location>
</feature>
<accession>A0A3D9SY40</accession>
<keyword evidence="13" id="KW-1185">Reference proteome</keyword>
<comment type="catalytic activity">
    <reaction evidence="1">
        <text>ATP + protein L-histidine = ADP + protein N-phospho-L-histidine.</text>
        <dbReference type="EC" id="2.7.13.3"/>
    </reaction>
</comment>
<dbReference type="InterPro" id="IPR050482">
    <property type="entry name" value="Sensor_HK_TwoCompSys"/>
</dbReference>
<dbReference type="Gene3D" id="3.30.565.10">
    <property type="entry name" value="Histidine kinase-like ATPase, C-terminal domain"/>
    <property type="match status" value="1"/>
</dbReference>
<keyword evidence="3" id="KW-0597">Phosphoprotein</keyword>